<dbReference type="Proteomes" id="UP000001901">
    <property type="component" value="Chromosome"/>
</dbReference>
<dbReference type="CDD" id="cd00090">
    <property type="entry name" value="HTH_ARSR"/>
    <property type="match status" value="1"/>
</dbReference>
<dbReference type="RefSeq" id="WP_012940466.1">
    <property type="nucleotide sequence ID" value="NC_013741.1"/>
</dbReference>
<dbReference type="HOGENOM" id="CLU_1850526_0_0_2"/>
<keyword evidence="1" id="KW-0805">Transcription regulation</keyword>
<dbReference type="InterPro" id="IPR051081">
    <property type="entry name" value="HTH_MetalResp_TranReg"/>
</dbReference>
<feature type="transmembrane region" description="Helical" evidence="4">
    <location>
        <begin position="110"/>
        <end position="136"/>
    </location>
</feature>
<dbReference type="AlphaFoldDB" id="D2RDD6"/>
<reference evidence="6 7" key="1">
    <citation type="journal article" date="2010" name="Stand. Genomic Sci.">
        <title>Complete genome sequence of Archaeoglobus profundus type strain (AV18).</title>
        <authorList>
            <person name="von Jan M."/>
            <person name="Lapidus A."/>
            <person name="Del Rio T.G."/>
            <person name="Copeland A."/>
            <person name="Tice H."/>
            <person name="Cheng J.F."/>
            <person name="Lucas S."/>
            <person name="Chen F."/>
            <person name="Nolan M."/>
            <person name="Goodwin L."/>
            <person name="Han C."/>
            <person name="Pitluck S."/>
            <person name="Liolios K."/>
            <person name="Ivanova N."/>
            <person name="Mavromatis K."/>
            <person name="Ovchinnikova G."/>
            <person name="Chertkov O."/>
            <person name="Pati A."/>
            <person name="Chen A."/>
            <person name="Palaniappan K."/>
            <person name="Land M."/>
            <person name="Hauser L."/>
            <person name="Chang Y.J."/>
            <person name="Jeffries C.D."/>
            <person name="Saunders E."/>
            <person name="Brettin T."/>
            <person name="Detter J.C."/>
            <person name="Chain P."/>
            <person name="Eichinger K."/>
            <person name="Huber H."/>
            <person name="Spring S."/>
            <person name="Rohde M."/>
            <person name="Goker M."/>
            <person name="Wirth R."/>
            <person name="Woyke T."/>
            <person name="Bristow J."/>
            <person name="Eisen J.A."/>
            <person name="Markowitz V."/>
            <person name="Hugenholtz P."/>
            <person name="Kyrpides N.C."/>
            <person name="Klenk H.P."/>
        </authorList>
    </citation>
    <scope>NUCLEOTIDE SEQUENCE [LARGE SCALE GENOMIC DNA]</scope>
    <source>
        <strain evidence="7">DSM 5631 / JCM 9629 / NBRC 100127 / Av18</strain>
    </source>
</reference>
<keyword evidence="7" id="KW-1185">Reference proteome</keyword>
<keyword evidence="4" id="KW-0472">Membrane</keyword>
<dbReference type="InterPro" id="IPR011991">
    <property type="entry name" value="ArsR-like_HTH"/>
</dbReference>
<keyword evidence="3" id="KW-0804">Transcription</keyword>
<dbReference type="KEGG" id="apo:Arcpr_1071"/>
<accession>D2RDD6</accession>
<proteinExistence type="predicted"/>
<dbReference type="SUPFAM" id="SSF46785">
    <property type="entry name" value="Winged helix' DNA-binding domain"/>
    <property type="match status" value="1"/>
</dbReference>
<evidence type="ECO:0000256" key="4">
    <source>
        <dbReference type="SAM" id="Phobius"/>
    </source>
</evidence>
<dbReference type="Pfam" id="PF01022">
    <property type="entry name" value="HTH_5"/>
    <property type="match status" value="1"/>
</dbReference>
<feature type="domain" description="HTH arsR-type" evidence="5">
    <location>
        <begin position="3"/>
        <end position="72"/>
    </location>
</feature>
<dbReference type="PANTHER" id="PTHR33154:SF38">
    <property type="entry name" value="HTH ARSR-TYPE DOMAIN-CONTAINING PROTEIN"/>
    <property type="match status" value="1"/>
</dbReference>
<dbReference type="GO" id="GO:0003700">
    <property type="term" value="F:DNA-binding transcription factor activity"/>
    <property type="evidence" value="ECO:0007669"/>
    <property type="project" value="InterPro"/>
</dbReference>
<organism evidence="6 7">
    <name type="scientific">Archaeoglobus profundus (strain DSM 5631 / JCM 9629 / NBRC 100127 / Av18)</name>
    <dbReference type="NCBI Taxonomy" id="572546"/>
    <lineage>
        <taxon>Archaea</taxon>
        <taxon>Methanobacteriati</taxon>
        <taxon>Methanobacteriota</taxon>
        <taxon>Archaeoglobi</taxon>
        <taxon>Archaeoglobales</taxon>
        <taxon>Archaeoglobaceae</taxon>
        <taxon>Archaeoglobus</taxon>
    </lineage>
</organism>
<dbReference type="SMART" id="SM00418">
    <property type="entry name" value="HTH_ARSR"/>
    <property type="match status" value="1"/>
</dbReference>
<dbReference type="eggNOG" id="arCOG01683">
    <property type="taxonomic scope" value="Archaea"/>
</dbReference>
<dbReference type="InterPro" id="IPR036390">
    <property type="entry name" value="WH_DNA-bd_sf"/>
</dbReference>
<keyword evidence="2" id="KW-0238">DNA-binding</keyword>
<dbReference type="STRING" id="572546.Arcpr_1071"/>
<name>D2RDD6_ARCPA</name>
<dbReference type="InterPro" id="IPR001845">
    <property type="entry name" value="HTH_ArsR_DNA-bd_dom"/>
</dbReference>
<evidence type="ECO:0000256" key="2">
    <source>
        <dbReference type="ARBA" id="ARBA00023125"/>
    </source>
</evidence>
<dbReference type="EMBL" id="CP001857">
    <property type="protein sequence ID" value="ADB58130.1"/>
    <property type="molecule type" value="Genomic_DNA"/>
</dbReference>
<keyword evidence="4" id="KW-0812">Transmembrane</keyword>
<dbReference type="Gene3D" id="1.10.10.10">
    <property type="entry name" value="Winged helix-like DNA-binding domain superfamily/Winged helix DNA-binding domain"/>
    <property type="match status" value="1"/>
</dbReference>
<evidence type="ECO:0000256" key="1">
    <source>
        <dbReference type="ARBA" id="ARBA00023015"/>
    </source>
</evidence>
<evidence type="ECO:0000313" key="7">
    <source>
        <dbReference type="Proteomes" id="UP000001901"/>
    </source>
</evidence>
<dbReference type="GO" id="GO:0003677">
    <property type="term" value="F:DNA binding"/>
    <property type="evidence" value="ECO:0007669"/>
    <property type="project" value="UniProtKB-KW"/>
</dbReference>
<dbReference type="PaxDb" id="572546-Arcpr_1071"/>
<evidence type="ECO:0000256" key="3">
    <source>
        <dbReference type="ARBA" id="ARBA00023163"/>
    </source>
</evidence>
<dbReference type="PANTHER" id="PTHR33154">
    <property type="entry name" value="TRANSCRIPTIONAL REGULATOR, ARSR FAMILY"/>
    <property type="match status" value="1"/>
</dbReference>
<protein>
    <submittedName>
        <fullName evidence="6">Transcriptional regulator, ArsR family</fullName>
    </submittedName>
</protein>
<evidence type="ECO:0000259" key="5">
    <source>
        <dbReference type="SMART" id="SM00418"/>
    </source>
</evidence>
<keyword evidence="4" id="KW-1133">Transmembrane helix</keyword>
<evidence type="ECO:0000313" key="6">
    <source>
        <dbReference type="EMBL" id="ADB58130.1"/>
    </source>
</evidence>
<dbReference type="InterPro" id="IPR036388">
    <property type="entry name" value="WH-like_DNA-bd_sf"/>
</dbReference>
<gene>
    <name evidence="6" type="ordered locus">Arcpr_1071</name>
</gene>
<sequence length="138" mass="15298">MNTALRILKALQERNKTLSELSREVGVTKPSLLYHLSKLSGKGLVKKVQNGNKFVYYSLTGKGKNFVRLFTSLVSSALLSYVLVSLSKKASDLSASISTTYPVLQKGHTATVNVCIAFILAFVFLFTIFYFALLLLKR</sequence>
<dbReference type="GeneID" id="25394460"/>
<feature type="transmembrane region" description="Helical" evidence="4">
    <location>
        <begin position="66"/>
        <end position="84"/>
    </location>
</feature>